<feature type="compositionally biased region" description="Basic and acidic residues" evidence="1">
    <location>
        <begin position="31"/>
        <end position="49"/>
    </location>
</feature>
<reference evidence="3" key="1">
    <citation type="journal article" date="2016" name="Genome Announc.">
        <title>Genome sequence of Ustilaginoidea virens IPU010, a rice pathogenic fungus causing false smut.</title>
        <authorList>
            <person name="Kumagai T."/>
            <person name="Ishii T."/>
            <person name="Terai G."/>
            <person name="Umemura M."/>
            <person name="Machida M."/>
            <person name="Asai K."/>
        </authorList>
    </citation>
    <scope>NUCLEOTIDE SEQUENCE [LARGE SCALE GENOMIC DNA]</scope>
    <source>
        <strain evidence="3">IPU010</strain>
    </source>
</reference>
<evidence type="ECO:0000313" key="3">
    <source>
        <dbReference type="Proteomes" id="UP000054053"/>
    </source>
</evidence>
<gene>
    <name evidence="2" type="ORF">UVI_02040090</name>
</gene>
<protein>
    <submittedName>
        <fullName evidence="2">Uncharacterized protein</fullName>
    </submittedName>
</protein>
<dbReference type="AlphaFoldDB" id="A0A1B5KYN5"/>
<feature type="region of interest" description="Disordered" evidence="1">
    <location>
        <begin position="29"/>
        <end position="55"/>
    </location>
</feature>
<sequence>MLIKSKLSREGPIRWARTQEFDLSITTRWPQVDRDHQNPHTGAWKEGEQHTPGQFAQRPEYLQAVEVEVTDADCSHRRIARIAGSVQSPESLSDGFKQNPRPDSEPGDPLPPQTRPVPERRVDRKDKEKLRQFCSLRAGLTRRATEPE</sequence>
<comment type="caution">
    <text evidence="2">The sequence shown here is derived from an EMBL/GenBank/DDBJ whole genome shotgun (WGS) entry which is preliminary data.</text>
</comment>
<evidence type="ECO:0000256" key="1">
    <source>
        <dbReference type="SAM" id="MobiDB-lite"/>
    </source>
</evidence>
<name>A0A1B5KYN5_USTVR</name>
<organism evidence="2 3">
    <name type="scientific">Ustilaginoidea virens</name>
    <name type="common">Rice false smut fungus</name>
    <name type="synonym">Villosiclava virens</name>
    <dbReference type="NCBI Taxonomy" id="1159556"/>
    <lineage>
        <taxon>Eukaryota</taxon>
        <taxon>Fungi</taxon>
        <taxon>Dikarya</taxon>
        <taxon>Ascomycota</taxon>
        <taxon>Pezizomycotina</taxon>
        <taxon>Sordariomycetes</taxon>
        <taxon>Hypocreomycetidae</taxon>
        <taxon>Hypocreales</taxon>
        <taxon>Clavicipitaceae</taxon>
        <taxon>Ustilaginoidea</taxon>
    </lineage>
</organism>
<proteinExistence type="predicted"/>
<dbReference type="Proteomes" id="UP000054053">
    <property type="component" value="Unassembled WGS sequence"/>
</dbReference>
<feature type="region of interest" description="Disordered" evidence="1">
    <location>
        <begin position="82"/>
        <end position="148"/>
    </location>
</feature>
<evidence type="ECO:0000313" key="2">
    <source>
        <dbReference type="EMBL" id="GAO16114.1"/>
    </source>
</evidence>
<feature type="compositionally biased region" description="Basic and acidic residues" evidence="1">
    <location>
        <begin position="117"/>
        <end position="131"/>
    </location>
</feature>
<dbReference type="EMBL" id="BBTG02000022">
    <property type="protein sequence ID" value="GAO16114.1"/>
    <property type="molecule type" value="Genomic_DNA"/>
</dbReference>
<accession>A0A1B5KYN5</accession>